<dbReference type="SUPFAM" id="SSF48371">
    <property type="entry name" value="ARM repeat"/>
    <property type="match status" value="1"/>
</dbReference>
<dbReference type="STRING" id="5722.A2FRG4"/>
<reference evidence="2" key="1">
    <citation type="submission" date="2006-10" db="EMBL/GenBank/DDBJ databases">
        <authorList>
            <person name="Amadeo P."/>
            <person name="Zhao Q."/>
            <person name="Wortman J."/>
            <person name="Fraser-Liggett C."/>
            <person name="Carlton J."/>
        </authorList>
    </citation>
    <scope>NUCLEOTIDE SEQUENCE</scope>
    <source>
        <strain evidence="2">G3</strain>
    </source>
</reference>
<dbReference type="InterPro" id="IPR016024">
    <property type="entry name" value="ARM-type_fold"/>
</dbReference>
<dbReference type="InterPro" id="IPR011989">
    <property type="entry name" value="ARM-like"/>
</dbReference>
<dbReference type="Gene3D" id="1.25.10.10">
    <property type="entry name" value="Leucine-rich Repeat Variant"/>
    <property type="match status" value="1"/>
</dbReference>
<keyword evidence="3" id="KW-1185">Reference proteome</keyword>
<dbReference type="OrthoDB" id="609103at2759"/>
<evidence type="ECO:0000256" key="1">
    <source>
        <dbReference type="ARBA" id="ARBA00011012"/>
    </source>
</evidence>
<dbReference type="VEuPathDB" id="TrichDB:TVAG_344500"/>
<dbReference type="RefSeq" id="XP_001305424.1">
    <property type="nucleotide sequence ID" value="XM_001305423.1"/>
</dbReference>
<sequence length="323" mass="37775">MSLFGKMKPSRIIKKALNGLSGYREATQLEQKAKYLEIINKNFGRMTDILYKKIEDEEINTRALQLINDITATNFVIEGLLNLQNLPVEQRKQYAMIFTGSVAYKNNGDSPMIKYIVEDPEIIDTLIHCYDHPELAITTGEMLRVCSSYEPLCKQILSRKNIEQLVKYFTVPHFDVAADSFSFYKELIISSQCSQEYIKNNFEFIVDKLNHFLEDINYASCLQSLKLTRELIEKNQHFKVNYLANENNFDLILHHFTSQYKNIAIESLKIYKLFIDYDKAPQKVINFTKENKESLKKFADALLDSPFDQTFRTDFIQQIQKFD</sequence>
<evidence type="ECO:0000313" key="2">
    <source>
        <dbReference type="EMBL" id="EAX92494.1"/>
    </source>
</evidence>
<dbReference type="InterPro" id="IPR013878">
    <property type="entry name" value="Mo25"/>
</dbReference>
<dbReference type="GO" id="GO:0035556">
    <property type="term" value="P:intracellular signal transduction"/>
    <property type="evidence" value="ECO:0000318"/>
    <property type="project" value="GO_Central"/>
</dbReference>
<reference evidence="2" key="2">
    <citation type="journal article" date="2007" name="Science">
        <title>Draft genome sequence of the sexually transmitted pathogen Trichomonas vaginalis.</title>
        <authorList>
            <person name="Carlton J.M."/>
            <person name="Hirt R.P."/>
            <person name="Silva J.C."/>
            <person name="Delcher A.L."/>
            <person name="Schatz M."/>
            <person name="Zhao Q."/>
            <person name="Wortman J.R."/>
            <person name="Bidwell S.L."/>
            <person name="Alsmark U.C.M."/>
            <person name="Besteiro S."/>
            <person name="Sicheritz-Ponten T."/>
            <person name="Noel C.J."/>
            <person name="Dacks J.B."/>
            <person name="Foster P.G."/>
            <person name="Simillion C."/>
            <person name="Van de Peer Y."/>
            <person name="Miranda-Saavedra D."/>
            <person name="Barton G.J."/>
            <person name="Westrop G.D."/>
            <person name="Mueller S."/>
            <person name="Dessi D."/>
            <person name="Fiori P.L."/>
            <person name="Ren Q."/>
            <person name="Paulsen I."/>
            <person name="Zhang H."/>
            <person name="Bastida-Corcuera F.D."/>
            <person name="Simoes-Barbosa A."/>
            <person name="Brown M.T."/>
            <person name="Hayes R.D."/>
            <person name="Mukherjee M."/>
            <person name="Okumura C.Y."/>
            <person name="Schneider R."/>
            <person name="Smith A.J."/>
            <person name="Vanacova S."/>
            <person name="Villalvazo M."/>
            <person name="Haas B.J."/>
            <person name="Pertea M."/>
            <person name="Feldblyum T.V."/>
            <person name="Utterback T.R."/>
            <person name="Shu C.L."/>
            <person name="Osoegawa K."/>
            <person name="de Jong P.J."/>
            <person name="Hrdy I."/>
            <person name="Horvathova L."/>
            <person name="Zubacova Z."/>
            <person name="Dolezal P."/>
            <person name="Malik S.B."/>
            <person name="Logsdon J.M. Jr."/>
            <person name="Henze K."/>
            <person name="Gupta A."/>
            <person name="Wang C.C."/>
            <person name="Dunne R.L."/>
            <person name="Upcroft J.A."/>
            <person name="Upcroft P."/>
            <person name="White O."/>
            <person name="Salzberg S.L."/>
            <person name="Tang P."/>
            <person name="Chiu C.-H."/>
            <person name="Lee Y.-S."/>
            <person name="Embley T.M."/>
            <person name="Coombs G.H."/>
            <person name="Mottram J.C."/>
            <person name="Tachezy J."/>
            <person name="Fraser-Liggett C.M."/>
            <person name="Johnson P.J."/>
        </authorList>
    </citation>
    <scope>NUCLEOTIDE SEQUENCE [LARGE SCALE GENOMIC DNA]</scope>
    <source>
        <strain evidence="2">G3</strain>
    </source>
</reference>
<dbReference type="AlphaFoldDB" id="A2FRG4"/>
<comment type="similarity">
    <text evidence="1">Belongs to the Mo25 family.</text>
</comment>
<dbReference type="GO" id="GO:0043539">
    <property type="term" value="F:protein serine/threonine kinase activator activity"/>
    <property type="evidence" value="ECO:0000318"/>
    <property type="project" value="GO_Central"/>
</dbReference>
<dbReference type="Proteomes" id="UP000001542">
    <property type="component" value="Unassembled WGS sequence"/>
</dbReference>
<proteinExistence type="inferred from homology"/>
<evidence type="ECO:0000313" key="3">
    <source>
        <dbReference type="Proteomes" id="UP000001542"/>
    </source>
</evidence>
<protein>
    <submittedName>
        <fullName evidence="2">Uncharacterized protein</fullName>
    </submittedName>
</protein>
<dbReference type="InParanoid" id="A2FRG4"/>
<dbReference type="SMR" id="A2FRG4"/>
<dbReference type="PANTHER" id="PTHR10182:SF3">
    <property type="entry name" value="PROTEIN MO25"/>
    <property type="match status" value="1"/>
</dbReference>
<gene>
    <name evidence="2" type="ORF">TVAG_344500</name>
</gene>
<dbReference type="Pfam" id="PF08569">
    <property type="entry name" value="Mo25"/>
    <property type="match status" value="1"/>
</dbReference>
<organism evidence="2 3">
    <name type="scientific">Trichomonas vaginalis (strain ATCC PRA-98 / G3)</name>
    <dbReference type="NCBI Taxonomy" id="412133"/>
    <lineage>
        <taxon>Eukaryota</taxon>
        <taxon>Metamonada</taxon>
        <taxon>Parabasalia</taxon>
        <taxon>Trichomonadida</taxon>
        <taxon>Trichomonadidae</taxon>
        <taxon>Trichomonas</taxon>
    </lineage>
</organism>
<dbReference type="PANTHER" id="PTHR10182">
    <property type="entry name" value="CALCIUM-BINDING PROTEIN 39-RELATED"/>
    <property type="match status" value="1"/>
</dbReference>
<accession>A2FRG4</accession>
<dbReference type="EMBL" id="DS113964">
    <property type="protein sequence ID" value="EAX92494.1"/>
    <property type="molecule type" value="Genomic_DNA"/>
</dbReference>
<dbReference type="VEuPathDB" id="TrichDB:TVAGG3_0826720"/>
<dbReference type="FunFam" id="1.25.10.10:FF:001305">
    <property type="entry name" value="Uncharacterized protein"/>
    <property type="match status" value="1"/>
</dbReference>
<dbReference type="KEGG" id="tva:4750206"/>
<name>A2FRG4_TRIV3</name>
<dbReference type="eggNOG" id="KOG1566">
    <property type="taxonomic scope" value="Eukaryota"/>
</dbReference>